<dbReference type="PANTHER" id="PTHR16208:SF1">
    <property type="entry name" value="SYNTAPHILIN"/>
    <property type="match status" value="1"/>
</dbReference>
<comment type="subcellular location">
    <subcellularLocation>
        <location evidence="1">Membrane</location>
        <topology evidence="1">Single-pass membrane protein</topology>
    </subcellularLocation>
</comment>
<evidence type="ECO:0000256" key="5">
    <source>
        <dbReference type="ARBA" id="ARBA00023054"/>
    </source>
</evidence>
<gene>
    <name evidence="9" type="ORF">AAFF_G00120450</name>
</gene>
<evidence type="ECO:0000313" key="10">
    <source>
        <dbReference type="Proteomes" id="UP001221898"/>
    </source>
</evidence>
<keyword evidence="4" id="KW-1133">Transmembrane helix</keyword>
<dbReference type="GO" id="GO:0016020">
    <property type="term" value="C:membrane"/>
    <property type="evidence" value="ECO:0007669"/>
    <property type="project" value="UniProtKB-SubCell"/>
</dbReference>
<feature type="region of interest" description="Disordered" evidence="8">
    <location>
        <begin position="437"/>
        <end position="467"/>
    </location>
</feature>
<dbReference type="GO" id="GO:0030182">
    <property type="term" value="P:neuron differentiation"/>
    <property type="evidence" value="ECO:0007669"/>
    <property type="project" value="TreeGrafter"/>
</dbReference>
<feature type="compositionally biased region" description="Basic and acidic residues" evidence="8">
    <location>
        <begin position="256"/>
        <end position="268"/>
    </location>
</feature>
<comment type="caution">
    <text evidence="9">The sequence shown here is derived from an EMBL/GenBank/DDBJ whole genome shotgun (WGS) entry which is preliminary data.</text>
</comment>
<protein>
    <submittedName>
        <fullName evidence="9">Uncharacterized protein</fullName>
    </submittedName>
</protein>
<evidence type="ECO:0000256" key="3">
    <source>
        <dbReference type="ARBA" id="ARBA00022692"/>
    </source>
</evidence>
<evidence type="ECO:0000256" key="8">
    <source>
        <dbReference type="SAM" id="MobiDB-lite"/>
    </source>
</evidence>
<feature type="compositionally biased region" description="Low complexity" evidence="8">
    <location>
        <begin position="56"/>
        <end position="72"/>
    </location>
</feature>
<reference evidence="9" key="1">
    <citation type="journal article" date="2023" name="Science">
        <title>Genome structures resolve the early diversification of teleost fishes.</title>
        <authorList>
            <person name="Parey E."/>
            <person name="Louis A."/>
            <person name="Montfort J."/>
            <person name="Bouchez O."/>
            <person name="Roques C."/>
            <person name="Iampietro C."/>
            <person name="Lluch J."/>
            <person name="Castinel A."/>
            <person name="Donnadieu C."/>
            <person name="Desvignes T."/>
            <person name="Floi Bucao C."/>
            <person name="Jouanno E."/>
            <person name="Wen M."/>
            <person name="Mejri S."/>
            <person name="Dirks R."/>
            <person name="Jansen H."/>
            <person name="Henkel C."/>
            <person name="Chen W.J."/>
            <person name="Zahm M."/>
            <person name="Cabau C."/>
            <person name="Klopp C."/>
            <person name="Thompson A.W."/>
            <person name="Robinson-Rechavi M."/>
            <person name="Braasch I."/>
            <person name="Lecointre G."/>
            <person name="Bobe J."/>
            <person name="Postlethwait J.H."/>
            <person name="Berthelot C."/>
            <person name="Roest Crollius H."/>
            <person name="Guiguen Y."/>
        </authorList>
    </citation>
    <scope>NUCLEOTIDE SEQUENCE</scope>
    <source>
        <strain evidence="9">NC1722</strain>
    </source>
</reference>
<keyword evidence="2" id="KW-0597">Phosphoprotein</keyword>
<evidence type="ECO:0000313" key="9">
    <source>
        <dbReference type="EMBL" id="KAJ8389337.1"/>
    </source>
</evidence>
<dbReference type="Pfam" id="PF15290">
    <property type="entry name" value="Syntaphilin"/>
    <property type="match status" value="1"/>
</dbReference>
<dbReference type="AlphaFoldDB" id="A0AAD7W9Y2"/>
<evidence type="ECO:0000256" key="4">
    <source>
        <dbReference type="ARBA" id="ARBA00022989"/>
    </source>
</evidence>
<organism evidence="9 10">
    <name type="scientific">Aldrovandia affinis</name>
    <dbReference type="NCBI Taxonomy" id="143900"/>
    <lineage>
        <taxon>Eukaryota</taxon>
        <taxon>Metazoa</taxon>
        <taxon>Chordata</taxon>
        <taxon>Craniata</taxon>
        <taxon>Vertebrata</taxon>
        <taxon>Euteleostomi</taxon>
        <taxon>Actinopterygii</taxon>
        <taxon>Neopterygii</taxon>
        <taxon>Teleostei</taxon>
        <taxon>Notacanthiformes</taxon>
        <taxon>Halosauridae</taxon>
        <taxon>Aldrovandia</taxon>
    </lineage>
</organism>
<evidence type="ECO:0000256" key="6">
    <source>
        <dbReference type="ARBA" id="ARBA00023136"/>
    </source>
</evidence>
<feature type="coiled-coil region" evidence="7">
    <location>
        <begin position="116"/>
        <end position="178"/>
    </location>
</feature>
<keyword evidence="6" id="KW-0472">Membrane</keyword>
<keyword evidence="3" id="KW-0812">Transmembrane</keyword>
<dbReference type="GO" id="GO:0005739">
    <property type="term" value="C:mitochondrion"/>
    <property type="evidence" value="ECO:0007669"/>
    <property type="project" value="TreeGrafter"/>
</dbReference>
<feature type="region of interest" description="Disordered" evidence="8">
    <location>
        <begin position="212"/>
        <end position="281"/>
    </location>
</feature>
<keyword evidence="10" id="KW-1185">Reference proteome</keyword>
<name>A0AAD7W9Y2_9TELE</name>
<evidence type="ECO:0000256" key="1">
    <source>
        <dbReference type="ARBA" id="ARBA00004167"/>
    </source>
</evidence>
<keyword evidence="5 7" id="KW-0175">Coiled coil</keyword>
<sequence>MSAPANRRSAGSRRFNPLKALQPKRRLQQMLSSSSPSPSVRTPAPASNRDPYGNASLSSSSNSGSCKGSDGSPTPRRHLKYTSCGDNHGIRPPPPEQYLTPLQQKEVCIRHLRARLKESVDRLQNRDSEIDELKTQLSRMQEDWIEEECHRVEAQLALKDARREIQQLKQVIDGVRADLSEVDPGAVHKCFQDISVQNLKLESLLYSMELAQEGTGPGPETGRDRGRGGVTRRLPGPLAHPQLHLHQAQRPGAGGRQRERERERERAGLPRPVGTETQDSGFVCGDSRADLLLEASLLSEETAALLSHCSRMPHSSTYQELCTAEKLLPLSSSHPCLSHHHHHHLFLHHLREQAIQTEGEEPVELDPVAERAFRSQACSPASTWLSEESDFDTVTTATTADYATDYAADARPPSALLLLPLTLTLLLSPRVLRLHEAAPPGGGEGGPGGVPGVPPNLPAPECHSTAG</sequence>
<dbReference type="GO" id="GO:0005881">
    <property type="term" value="C:cytoplasmic microtubule"/>
    <property type="evidence" value="ECO:0007669"/>
    <property type="project" value="TreeGrafter"/>
</dbReference>
<dbReference type="InterPro" id="IPR028197">
    <property type="entry name" value="Syntaphilin/Syntabulin"/>
</dbReference>
<evidence type="ECO:0000256" key="2">
    <source>
        <dbReference type="ARBA" id="ARBA00022553"/>
    </source>
</evidence>
<evidence type="ECO:0000256" key="7">
    <source>
        <dbReference type="SAM" id="Coils"/>
    </source>
</evidence>
<feature type="region of interest" description="Disordered" evidence="8">
    <location>
        <begin position="1"/>
        <end position="98"/>
    </location>
</feature>
<feature type="compositionally biased region" description="Gly residues" evidence="8">
    <location>
        <begin position="440"/>
        <end position="451"/>
    </location>
</feature>
<dbReference type="Proteomes" id="UP001221898">
    <property type="component" value="Unassembled WGS sequence"/>
</dbReference>
<proteinExistence type="predicted"/>
<dbReference type="EMBL" id="JAINUG010000183">
    <property type="protein sequence ID" value="KAJ8389337.1"/>
    <property type="molecule type" value="Genomic_DNA"/>
</dbReference>
<accession>A0AAD7W9Y2</accession>
<dbReference type="PANTHER" id="PTHR16208">
    <property type="entry name" value="MICROTUBULE-ASSOCIATED PROTEIN/SYNTAPHILIN"/>
    <property type="match status" value="1"/>
</dbReference>